<name>A0A834I600_RHYFE</name>
<dbReference type="Proteomes" id="UP000625711">
    <property type="component" value="Unassembled WGS sequence"/>
</dbReference>
<sequence>IVLSIVIACVYAGVAPKPQVKPEEAKAEAPSVKSTPLYGQQRDQKQSAEVKPEEVKAAVQPEPSKDPQPKAAEPNGKNGAAPAKH</sequence>
<keyword evidence="4" id="KW-1185">Reference proteome</keyword>
<protein>
    <submittedName>
        <fullName evidence="3">Uncharacterized protein</fullName>
    </submittedName>
</protein>
<dbReference type="OrthoDB" id="10568510at2759"/>
<dbReference type="AlphaFoldDB" id="A0A834I600"/>
<keyword evidence="2" id="KW-0732">Signal</keyword>
<feature type="chain" id="PRO_5032294975" evidence="2">
    <location>
        <begin position="17"/>
        <end position="85"/>
    </location>
</feature>
<evidence type="ECO:0000313" key="4">
    <source>
        <dbReference type="Proteomes" id="UP000625711"/>
    </source>
</evidence>
<feature type="signal peptide" evidence="2">
    <location>
        <begin position="1"/>
        <end position="16"/>
    </location>
</feature>
<evidence type="ECO:0000313" key="3">
    <source>
        <dbReference type="EMBL" id="KAF7272228.1"/>
    </source>
</evidence>
<feature type="region of interest" description="Disordered" evidence="1">
    <location>
        <begin position="18"/>
        <end position="85"/>
    </location>
</feature>
<accession>A0A834I600</accession>
<feature type="compositionally biased region" description="Basic and acidic residues" evidence="1">
    <location>
        <begin position="42"/>
        <end position="56"/>
    </location>
</feature>
<comment type="caution">
    <text evidence="3">The sequence shown here is derived from an EMBL/GenBank/DDBJ whole genome shotgun (WGS) entry which is preliminary data.</text>
</comment>
<feature type="non-terminal residue" evidence="3">
    <location>
        <position position="1"/>
    </location>
</feature>
<dbReference type="EMBL" id="JAACXV010013805">
    <property type="protein sequence ID" value="KAF7272228.1"/>
    <property type="molecule type" value="Genomic_DNA"/>
</dbReference>
<organism evidence="3 4">
    <name type="scientific">Rhynchophorus ferrugineus</name>
    <name type="common">Red palm weevil</name>
    <name type="synonym">Curculio ferrugineus</name>
    <dbReference type="NCBI Taxonomy" id="354439"/>
    <lineage>
        <taxon>Eukaryota</taxon>
        <taxon>Metazoa</taxon>
        <taxon>Ecdysozoa</taxon>
        <taxon>Arthropoda</taxon>
        <taxon>Hexapoda</taxon>
        <taxon>Insecta</taxon>
        <taxon>Pterygota</taxon>
        <taxon>Neoptera</taxon>
        <taxon>Endopterygota</taxon>
        <taxon>Coleoptera</taxon>
        <taxon>Polyphaga</taxon>
        <taxon>Cucujiformia</taxon>
        <taxon>Curculionidae</taxon>
        <taxon>Dryophthorinae</taxon>
        <taxon>Rhynchophorus</taxon>
    </lineage>
</organism>
<reference evidence="3" key="1">
    <citation type="submission" date="2020-08" db="EMBL/GenBank/DDBJ databases">
        <title>Genome sequencing and assembly of the red palm weevil Rhynchophorus ferrugineus.</title>
        <authorList>
            <person name="Dias G.B."/>
            <person name="Bergman C.M."/>
            <person name="Manee M."/>
        </authorList>
    </citation>
    <scope>NUCLEOTIDE SEQUENCE</scope>
    <source>
        <strain evidence="3">AA-2017</strain>
        <tissue evidence="3">Whole larva</tissue>
    </source>
</reference>
<gene>
    <name evidence="3" type="ORF">GWI33_014964</name>
</gene>
<evidence type="ECO:0000256" key="2">
    <source>
        <dbReference type="SAM" id="SignalP"/>
    </source>
</evidence>
<evidence type="ECO:0000256" key="1">
    <source>
        <dbReference type="SAM" id="MobiDB-lite"/>
    </source>
</evidence>
<proteinExistence type="predicted"/>